<dbReference type="AlphaFoldDB" id="A0A7V4TJ93"/>
<dbReference type="InterPro" id="IPR000515">
    <property type="entry name" value="MetI-like"/>
</dbReference>
<dbReference type="CDD" id="cd06261">
    <property type="entry name" value="TM_PBP2"/>
    <property type="match status" value="1"/>
</dbReference>
<dbReference type="EMBL" id="DTIY01000034">
    <property type="protein sequence ID" value="HGY39205.1"/>
    <property type="molecule type" value="Genomic_DNA"/>
</dbReference>
<dbReference type="GO" id="GO:0005886">
    <property type="term" value="C:plasma membrane"/>
    <property type="evidence" value="ECO:0007669"/>
    <property type="project" value="UniProtKB-SubCell"/>
</dbReference>
<feature type="transmembrane region" description="Helical" evidence="7">
    <location>
        <begin position="12"/>
        <end position="29"/>
    </location>
</feature>
<organism evidence="9">
    <name type="scientific">Candidatus Caldatribacterium saccharofermentans</name>
    <dbReference type="NCBI Taxonomy" id="1454753"/>
    <lineage>
        <taxon>Bacteria</taxon>
        <taxon>Pseudomonadati</taxon>
        <taxon>Atribacterota</taxon>
        <taxon>Atribacteria</taxon>
        <taxon>Atribacterales</taxon>
        <taxon>Candidatus Caldatribacteriaceae</taxon>
        <taxon>Candidatus Caldatribacterium</taxon>
    </lineage>
</organism>
<evidence type="ECO:0000256" key="3">
    <source>
        <dbReference type="ARBA" id="ARBA00022475"/>
    </source>
</evidence>
<dbReference type="PANTHER" id="PTHR30465:SF31">
    <property type="entry name" value="OLIGOPEPTIDE ABC TRANSPORTER, PERMEASE PROTEIN"/>
    <property type="match status" value="1"/>
</dbReference>
<proteinExistence type="inferred from homology"/>
<keyword evidence="5 7" id="KW-1133">Transmembrane helix</keyword>
<evidence type="ECO:0000256" key="7">
    <source>
        <dbReference type="RuleBase" id="RU363032"/>
    </source>
</evidence>
<evidence type="ECO:0000259" key="8">
    <source>
        <dbReference type="PROSITE" id="PS50928"/>
    </source>
</evidence>
<dbReference type="SUPFAM" id="SSF161098">
    <property type="entry name" value="MetI-like"/>
    <property type="match status" value="1"/>
</dbReference>
<dbReference type="InterPro" id="IPR035906">
    <property type="entry name" value="MetI-like_sf"/>
</dbReference>
<feature type="domain" description="ABC transmembrane type-1" evidence="8">
    <location>
        <begin position="109"/>
        <end position="325"/>
    </location>
</feature>
<sequence>MGFVRGYLLPRIVQYLLVTFLGLTAAFILPRLMPINPIEQRIAQYQAFGVYIPPEQRELIINTLKQLYGLEGTVFEQYLAFWKRLLRGDFGPSLAQYPTPVMELVARHLPWTLGLLSLTTFISWFLGTIVGGVAGYYFRSRWTKILDGIAMLVRPIPYYIMALLFLLFLAYIFPVFPLSGGAGIGVKLTLSLRALGNIIRHATLPALTLVVAGGVTHFQAMKLIVQSVRSEDYVSYAKAAGVEERRIAFRYVIRNAMLPTITQLGLSFGFVFSGALITEMVFAYPGIGWVLYNAVMNGDYNLIMAIACISVVAITTSVFVLDLLYPFVDPRVRYQ</sequence>
<evidence type="ECO:0000256" key="1">
    <source>
        <dbReference type="ARBA" id="ARBA00004651"/>
    </source>
</evidence>
<reference evidence="9" key="1">
    <citation type="journal article" date="2020" name="mSystems">
        <title>Genome- and Community-Level Interaction Insights into Carbon Utilization and Element Cycling Functions of Hydrothermarchaeota in Hydrothermal Sediment.</title>
        <authorList>
            <person name="Zhou Z."/>
            <person name="Liu Y."/>
            <person name="Xu W."/>
            <person name="Pan J."/>
            <person name="Luo Z.H."/>
            <person name="Li M."/>
        </authorList>
    </citation>
    <scope>NUCLEOTIDE SEQUENCE [LARGE SCALE GENOMIC DNA]</scope>
    <source>
        <strain evidence="9">SpSt-82</strain>
    </source>
</reference>
<feature type="transmembrane region" description="Helical" evidence="7">
    <location>
        <begin position="302"/>
        <end position="325"/>
    </location>
</feature>
<accession>A0A7V4TJ93</accession>
<dbReference type="Pfam" id="PF00528">
    <property type="entry name" value="BPD_transp_1"/>
    <property type="match status" value="1"/>
</dbReference>
<dbReference type="PANTHER" id="PTHR30465">
    <property type="entry name" value="INNER MEMBRANE ABC TRANSPORTER"/>
    <property type="match status" value="1"/>
</dbReference>
<evidence type="ECO:0000256" key="6">
    <source>
        <dbReference type="ARBA" id="ARBA00023136"/>
    </source>
</evidence>
<comment type="caution">
    <text evidence="9">The sequence shown here is derived from an EMBL/GenBank/DDBJ whole genome shotgun (WGS) entry which is preliminary data.</text>
</comment>
<evidence type="ECO:0000256" key="5">
    <source>
        <dbReference type="ARBA" id="ARBA00022989"/>
    </source>
</evidence>
<comment type="subcellular location">
    <subcellularLocation>
        <location evidence="1 7">Cell membrane</location>
        <topology evidence="1 7">Multi-pass membrane protein</topology>
    </subcellularLocation>
</comment>
<dbReference type="Gene3D" id="1.10.3720.10">
    <property type="entry name" value="MetI-like"/>
    <property type="match status" value="1"/>
</dbReference>
<evidence type="ECO:0000256" key="2">
    <source>
        <dbReference type="ARBA" id="ARBA00022448"/>
    </source>
</evidence>
<name>A0A7V4TJ93_9BACT</name>
<feature type="transmembrane region" description="Helical" evidence="7">
    <location>
        <begin position="111"/>
        <end position="138"/>
    </location>
</feature>
<evidence type="ECO:0000313" key="9">
    <source>
        <dbReference type="EMBL" id="HGY39205.1"/>
    </source>
</evidence>
<dbReference type="GO" id="GO:0055085">
    <property type="term" value="P:transmembrane transport"/>
    <property type="evidence" value="ECO:0007669"/>
    <property type="project" value="InterPro"/>
</dbReference>
<feature type="transmembrane region" description="Helical" evidence="7">
    <location>
        <begin position="264"/>
        <end position="290"/>
    </location>
</feature>
<comment type="similarity">
    <text evidence="7">Belongs to the binding-protein-dependent transport system permease family.</text>
</comment>
<keyword evidence="2 7" id="KW-0813">Transport</keyword>
<protein>
    <submittedName>
        <fullName evidence="9">ABC transporter permease</fullName>
    </submittedName>
</protein>
<evidence type="ECO:0000256" key="4">
    <source>
        <dbReference type="ARBA" id="ARBA00022692"/>
    </source>
</evidence>
<dbReference type="PROSITE" id="PS50928">
    <property type="entry name" value="ABC_TM1"/>
    <property type="match status" value="1"/>
</dbReference>
<gene>
    <name evidence="9" type="ORF">ENW11_05300</name>
</gene>
<feature type="transmembrane region" description="Helical" evidence="7">
    <location>
        <begin position="198"/>
        <end position="220"/>
    </location>
</feature>
<keyword evidence="6 7" id="KW-0472">Membrane</keyword>
<feature type="transmembrane region" description="Helical" evidence="7">
    <location>
        <begin position="158"/>
        <end position="178"/>
    </location>
</feature>
<keyword evidence="4 7" id="KW-0812">Transmembrane</keyword>
<keyword evidence="3" id="KW-1003">Cell membrane</keyword>